<dbReference type="KEGG" id="parq:DSM112329_05188"/>
<dbReference type="InterPro" id="IPR005302">
    <property type="entry name" value="MoCF_Sase_C"/>
</dbReference>
<dbReference type="GO" id="GO:0003824">
    <property type="term" value="F:catalytic activity"/>
    <property type="evidence" value="ECO:0007669"/>
    <property type="project" value="InterPro"/>
</dbReference>
<dbReference type="PROSITE" id="PS51340">
    <property type="entry name" value="MOSC"/>
    <property type="match status" value="1"/>
</dbReference>
<evidence type="ECO:0000259" key="1">
    <source>
        <dbReference type="PROSITE" id="PS51340"/>
    </source>
</evidence>
<organism evidence="2">
    <name type="scientific">Paraconexibacter sp. AEG42_29</name>
    <dbReference type="NCBI Taxonomy" id="2997339"/>
    <lineage>
        <taxon>Bacteria</taxon>
        <taxon>Bacillati</taxon>
        <taxon>Actinomycetota</taxon>
        <taxon>Thermoleophilia</taxon>
        <taxon>Solirubrobacterales</taxon>
        <taxon>Paraconexibacteraceae</taxon>
        <taxon>Paraconexibacter</taxon>
    </lineage>
</organism>
<gene>
    <name evidence="2" type="ORF">DSM112329_05188</name>
</gene>
<reference evidence="2" key="1">
    <citation type="submission" date="2022-12" db="EMBL/GenBank/DDBJ databases">
        <title>Paraconexibacter alkalitolerans sp. nov. and Baekduia alba sp. nov., isolated from soil and emended description of the genera Paraconexibacter (Chun et al., 2020) and Baekduia (An et al., 2020).</title>
        <authorList>
            <person name="Vieira S."/>
            <person name="Huber K.J."/>
            <person name="Geppert A."/>
            <person name="Wolf J."/>
            <person name="Neumann-Schaal M."/>
            <person name="Muesken M."/>
            <person name="Overmann J."/>
        </authorList>
    </citation>
    <scope>NUCLEOTIDE SEQUENCE</scope>
    <source>
        <strain evidence="2">AEG42_29</strain>
    </source>
</reference>
<dbReference type="GO" id="GO:0030151">
    <property type="term" value="F:molybdenum ion binding"/>
    <property type="evidence" value="ECO:0007669"/>
    <property type="project" value="InterPro"/>
</dbReference>
<sequence>MAATPAGTITELHRWPVKSLAGEPVPTFLVDDRGVAGDRTHALFDSFKDAPRRLTVRQEPRMLAWAASYDGVDVGAADPPLARVTGPDGTDYSWDDPALPGALSADLGRAVTLRRDVAGQQDLERSVLITTQATLEAVTAELGYERLDLRRMRTNVHVDFGTTVPAFAEETWEGRHITLGAARFVLLHPCVRCAIPTRDPDTGVKDPLILRHLTREHGGLFGMNARYVGPADGTRVSVQDAVTVSA</sequence>
<accession>A0AAU7B2R4</accession>
<dbReference type="RefSeq" id="WP_354699471.1">
    <property type="nucleotide sequence ID" value="NZ_CP114014.1"/>
</dbReference>
<evidence type="ECO:0000313" key="2">
    <source>
        <dbReference type="EMBL" id="XAY08290.1"/>
    </source>
</evidence>
<dbReference type="InterPro" id="IPR011037">
    <property type="entry name" value="Pyrv_Knase-like_insert_dom_sf"/>
</dbReference>
<protein>
    <recommendedName>
        <fullName evidence="1">MOSC domain-containing protein</fullName>
    </recommendedName>
</protein>
<dbReference type="SUPFAM" id="SSF50800">
    <property type="entry name" value="PK beta-barrel domain-like"/>
    <property type="match status" value="1"/>
</dbReference>
<dbReference type="InterPro" id="IPR005303">
    <property type="entry name" value="MOCOS_middle"/>
</dbReference>
<feature type="domain" description="MOSC" evidence="1">
    <location>
        <begin position="96"/>
        <end position="245"/>
    </location>
</feature>
<name>A0AAU7B2R4_9ACTN</name>
<dbReference type="GO" id="GO:0030170">
    <property type="term" value="F:pyridoxal phosphate binding"/>
    <property type="evidence" value="ECO:0007669"/>
    <property type="project" value="InterPro"/>
</dbReference>
<dbReference type="AlphaFoldDB" id="A0AAU7B2R4"/>
<dbReference type="Pfam" id="PF03473">
    <property type="entry name" value="MOSC"/>
    <property type="match status" value="1"/>
</dbReference>
<dbReference type="EMBL" id="CP114014">
    <property type="protein sequence ID" value="XAY08290.1"/>
    <property type="molecule type" value="Genomic_DNA"/>
</dbReference>
<dbReference type="Pfam" id="PF03476">
    <property type="entry name" value="MOSC_N"/>
    <property type="match status" value="1"/>
</dbReference>
<proteinExistence type="predicted"/>